<dbReference type="Proteomes" id="UP001292094">
    <property type="component" value="Unassembled WGS sequence"/>
</dbReference>
<keyword evidence="2" id="KW-0812">Transmembrane</keyword>
<evidence type="ECO:0000313" key="3">
    <source>
        <dbReference type="EMBL" id="KAK4294979.1"/>
    </source>
</evidence>
<feature type="compositionally biased region" description="Acidic residues" evidence="1">
    <location>
        <begin position="1"/>
        <end position="34"/>
    </location>
</feature>
<evidence type="ECO:0000313" key="4">
    <source>
        <dbReference type="Proteomes" id="UP001292094"/>
    </source>
</evidence>
<evidence type="ECO:0000256" key="2">
    <source>
        <dbReference type="SAM" id="Phobius"/>
    </source>
</evidence>
<organism evidence="3 4">
    <name type="scientific">Petrolisthes manimaculis</name>
    <dbReference type="NCBI Taxonomy" id="1843537"/>
    <lineage>
        <taxon>Eukaryota</taxon>
        <taxon>Metazoa</taxon>
        <taxon>Ecdysozoa</taxon>
        <taxon>Arthropoda</taxon>
        <taxon>Crustacea</taxon>
        <taxon>Multicrustacea</taxon>
        <taxon>Malacostraca</taxon>
        <taxon>Eumalacostraca</taxon>
        <taxon>Eucarida</taxon>
        <taxon>Decapoda</taxon>
        <taxon>Pleocyemata</taxon>
        <taxon>Anomura</taxon>
        <taxon>Galatheoidea</taxon>
        <taxon>Porcellanidae</taxon>
        <taxon>Petrolisthes</taxon>
    </lineage>
</organism>
<protein>
    <submittedName>
        <fullName evidence="3">Uncharacterized protein</fullName>
    </submittedName>
</protein>
<accession>A0AAE1TTT1</accession>
<dbReference type="AlphaFoldDB" id="A0AAE1TTT1"/>
<feature type="region of interest" description="Disordered" evidence="1">
    <location>
        <begin position="1"/>
        <end position="43"/>
    </location>
</feature>
<dbReference type="EMBL" id="JAWZYT010004167">
    <property type="protein sequence ID" value="KAK4294979.1"/>
    <property type="molecule type" value="Genomic_DNA"/>
</dbReference>
<proteinExistence type="predicted"/>
<sequence length="372" mass="42630">MKEEEEEEEASSVIKEEEEASSVIEEEEEEEEETASSSESSYYDSSYYDSSYYDSLYYDSSYYESSPTCTEISIQRATVNPSVTAGKESSVNGTSKSFNKTAKGQPWRRPLWIGSVVFVTCLLICSIILQPISIVEPPLQGVGSNMNFTSISNSSTNISDSSNQGLSIDMSVGSLRNITWGLGFQILEKKEQFAYVWLYHDMFDVKYVEDIEYSPNVSLWITCLKDEPQVPQYFEEPWNGTWNYLLTNYLTILVTDNTIQVENSENLLSEFVDCSRTEREMDLTMRMECWSLNHMCPLLIRDPKSGVNLYDLQTVVTVGSLVANGSLLGIMMAWFWLKYININLYLIFMYFLPPYLRVDIRTRRLGVGRGER</sequence>
<name>A0AAE1TTT1_9EUCA</name>
<reference evidence="3" key="1">
    <citation type="submission" date="2023-11" db="EMBL/GenBank/DDBJ databases">
        <title>Genome assemblies of two species of porcelain crab, Petrolisthes cinctipes and Petrolisthes manimaculis (Anomura: Porcellanidae).</title>
        <authorList>
            <person name="Angst P."/>
        </authorList>
    </citation>
    <scope>NUCLEOTIDE SEQUENCE</scope>
    <source>
        <strain evidence="3">PB745_02</strain>
        <tissue evidence="3">Gill</tissue>
    </source>
</reference>
<feature type="transmembrane region" description="Helical" evidence="2">
    <location>
        <begin position="111"/>
        <end position="129"/>
    </location>
</feature>
<gene>
    <name evidence="3" type="ORF">Pmani_032434</name>
</gene>
<keyword evidence="4" id="KW-1185">Reference proteome</keyword>
<comment type="caution">
    <text evidence="3">The sequence shown here is derived from an EMBL/GenBank/DDBJ whole genome shotgun (WGS) entry which is preliminary data.</text>
</comment>
<evidence type="ECO:0000256" key="1">
    <source>
        <dbReference type="SAM" id="MobiDB-lite"/>
    </source>
</evidence>
<keyword evidence="2" id="KW-1133">Transmembrane helix</keyword>
<keyword evidence="2" id="KW-0472">Membrane</keyword>